<dbReference type="EMBL" id="CAXJIO010000011">
    <property type="protein sequence ID" value="CAL2102347.1"/>
    <property type="molecule type" value="Genomic_DNA"/>
</dbReference>
<evidence type="ECO:0000256" key="1">
    <source>
        <dbReference type="SAM" id="SignalP"/>
    </source>
</evidence>
<sequence length="186" mass="20579">MKKIVFTLIALIALTNVYAQTTWKVDKAHSSITFSVSHFMISEVTGNFGKFDITAVSNEKFEEPKFEVSIDAATINTNQSGRDNHLKAADFFDVANHTNIVFKSNSYKKLEGKDFEVTGQITIKGVTKEAVFKGRLNGIIEGRGGKKKAGLKLTTSIKREDFNVGKGMKPIGKDVEVVVNIEMNEQ</sequence>
<name>A0ABM9PA07_9FLAO</name>
<dbReference type="PANTHER" id="PTHR34406">
    <property type="entry name" value="PROTEIN YCEI"/>
    <property type="match status" value="1"/>
</dbReference>
<dbReference type="RefSeq" id="WP_348715541.1">
    <property type="nucleotide sequence ID" value="NZ_CAXJIO010000011.1"/>
</dbReference>
<proteinExistence type="predicted"/>
<keyword evidence="1" id="KW-0732">Signal</keyword>
<organism evidence="3 4">
    <name type="scientific">Tenacibaculum polynesiense</name>
    <dbReference type="NCBI Taxonomy" id="3137857"/>
    <lineage>
        <taxon>Bacteria</taxon>
        <taxon>Pseudomonadati</taxon>
        <taxon>Bacteroidota</taxon>
        <taxon>Flavobacteriia</taxon>
        <taxon>Flavobacteriales</taxon>
        <taxon>Flavobacteriaceae</taxon>
        <taxon>Tenacibaculum</taxon>
    </lineage>
</organism>
<keyword evidence="4" id="KW-1185">Reference proteome</keyword>
<dbReference type="InterPro" id="IPR007372">
    <property type="entry name" value="Lipid/polyisoprenoid-bd_YceI"/>
</dbReference>
<feature type="signal peptide" evidence="1">
    <location>
        <begin position="1"/>
        <end position="19"/>
    </location>
</feature>
<dbReference type="Gene3D" id="2.40.128.110">
    <property type="entry name" value="Lipid/polyisoprenoid-binding, YceI-like"/>
    <property type="match status" value="1"/>
</dbReference>
<evidence type="ECO:0000259" key="2">
    <source>
        <dbReference type="SMART" id="SM00867"/>
    </source>
</evidence>
<accession>A0ABM9PA07</accession>
<evidence type="ECO:0000313" key="4">
    <source>
        <dbReference type="Proteomes" id="UP001497527"/>
    </source>
</evidence>
<dbReference type="Pfam" id="PF04264">
    <property type="entry name" value="YceI"/>
    <property type="match status" value="1"/>
</dbReference>
<reference evidence="3 4" key="1">
    <citation type="submission" date="2024-05" db="EMBL/GenBank/DDBJ databases">
        <authorList>
            <person name="Duchaud E."/>
        </authorList>
    </citation>
    <scope>NUCLEOTIDE SEQUENCE [LARGE SCALE GENOMIC DNA]</scope>
    <source>
        <strain evidence="3">Ena-SAMPLE-TAB-13-05-2024-13:56:06:370-140308</strain>
    </source>
</reference>
<protein>
    <submittedName>
        <fullName evidence="3">YceI family protein</fullName>
    </submittedName>
</protein>
<dbReference type="SMART" id="SM00867">
    <property type="entry name" value="YceI"/>
    <property type="match status" value="1"/>
</dbReference>
<dbReference type="InterPro" id="IPR036761">
    <property type="entry name" value="TTHA0802/YceI-like_sf"/>
</dbReference>
<comment type="caution">
    <text evidence="3">The sequence shown here is derived from an EMBL/GenBank/DDBJ whole genome shotgun (WGS) entry which is preliminary data.</text>
</comment>
<evidence type="ECO:0000313" key="3">
    <source>
        <dbReference type="EMBL" id="CAL2102347.1"/>
    </source>
</evidence>
<gene>
    <name evidence="3" type="ORF">T190423A01A_20098</name>
</gene>
<dbReference type="SUPFAM" id="SSF101874">
    <property type="entry name" value="YceI-like"/>
    <property type="match status" value="1"/>
</dbReference>
<dbReference type="PANTHER" id="PTHR34406:SF1">
    <property type="entry name" value="PROTEIN YCEI"/>
    <property type="match status" value="1"/>
</dbReference>
<feature type="domain" description="Lipid/polyisoprenoid-binding YceI-like" evidence="2">
    <location>
        <begin position="22"/>
        <end position="184"/>
    </location>
</feature>
<feature type="chain" id="PRO_5045907253" evidence="1">
    <location>
        <begin position="20"/>
        <end position="186"/>
    </location>
</feature>
<dbReference type="Proteomes" id="UP001497527">
    <property type="component" value="Unassembled WGS sequence"/>
</dbReference>